<accession>A0A9N7YTB8</accession>
<keyword evidence="2" id="KW-1185">Reference proteome</keyword>
<gene>
    <name evidence="1" type="ORF">PLEPLA_LOCUS25336</name>
</gene>
<dbReference type="Proteomes" id="UP001153269">
    <property type="component" value="Unassembled WGS sequence"/>
</dbReference>
<evidence type="ECO:0000313" key="2">
    <source>
        <dbReference type="Proteomes" id="UP001153269"/>
    </source>
</evidence>
<organism evidence="1 2">
    <name type="scientific">Pleuronectes platessa</name>
    <name type="common">European plaice</name>
    <dbReference type="NCBI Taxonomy" id="8262"/>
    <lineage>
        <taxon>Eukaryota</taxon>
        <taxon>Metazoa</taxon>
        <taxon>Chordata</taxon>
        <taxon>Craniata</taxon>
        <taxon>Vertebrata</taxon>
        <taxon>Euteleostomi</taxon>
        <taxon>Actinopterygii</taxon>
        <taxon>Neopterygii</taxon>
        <taxon>Teleostei</taxon>
        <taxon>Neoteleostei</taxon>
        <taxon>Acanthomorphata</taxon>
        <taxon>Carangaria</taxon>
        <taxon>Pleuronectiformes</taxon>
        <taxon>Pleuronectoidei</taxon>
        <taxon>Pleuronectidae</taxon>
        <taxon>Pleuronectes</taxon>
    </lineage>
</organism>
<proteinExistence type="predicted"/>
<reference evidence="1" key="1">
    <citation type="submission" date="2020-03" db="EMBL/GenBank/DDBJ databases">
        <authorList>
            <person name="Weist P."/>
        </authorList>
    </citation>
    <scope>NUCLEOTIDE SEQUENCE</scope>
</reference>
<dbReference type="AlphaFoldDB" id="A0A9N7YTB8"/>
<evidence type="ECO:0000313" key="1">
    <source>
        <dbReference type="EMBL" id="CAB1437329.1"/>
    </source>
</evidence>
<dbReference type="EMBL" id="CADEAL010002013">
    <property type="protein sequence ID" value="CAB1437329.1"/>
    <property type="molecule type" value="Genomic_DNA"/>
</dbReference>
<name>A0A9N7YTB8_PLEPL</name>
<protein>
    <submittedName>
        <fullName evidence="1">Uncharacterized protein</fullName>
    </submittedName>
</protein>
<sequence length="101" mass="11064">MSAPRYILRSPATAYYTGKRPLFPLPAVRVLCKPLLLLFLIPTIHSPPSPPHPLTHRFLAPQPCSSTPALMDAQWSLTPPPLIPFSSSSITPSTIFDPHPS</sequence>
<comment type="caution">
    <text evidence="1">The sequence shown here is derived from an EMBL/GenBank/DDBJ whole genome shotgun (WGS) entry which is preliminary data.</text>
</comment>